<dbReference type="Pfam" id="PF04784">
    <property type="entry name" value="DUF547"/>
    <property type="match status" value="1"/>
</dbReference>
<dbReference type="RefSeq" id="WP_126444618.1">
    <property type="nucleotide sequence ID" value="NZ_CP034549.1"/>
</dbReference>
<feature type="domain" description="DUF547" evidence="2">
    <location>
        <begin position="71"/>
        <end position="174"/>
    </location>
</feature>
<gene>
    <name evidence="3" type="ORF">EJ995_00640</name>
</gene>
<dbReference type="PANTHER" id="PTHR46361:SF3">
    <property type="entry name" value="ELECTRON CARRIER_ PROTEIN DISULFIDE OXIDOREDUCTASE"/>
    <property type="match status" value="1"/>
</dbReference>
<keyword evidence="4" id="KW-1185">Reference proteome</keyword>
<dbReference type="KEGG" id="noj:EJ995_00640"/>
<feature type="signal peptide" evidence="1">
    <location>
        <begin position="1"/>
        <end position="24"/>
    </location>
</feature>
<dbReference type="AlphaFoldDB" id="A0A3S9MUF9"/>
<sequence length="242" mass="27258">MKIQSYKFLLVVVWILVGSAFAKAQLSTINTATRELFANHVAAGQVDYAAIKKDPTNLNTAIQSIKKINLNSLTAAERKALLINAYNLFTIKGVVDAYPIKSVMDDASFFDATRYELGGEMVSLNQLEKQILFKEFPDPRLHFVLVCGAVSCPPLNNKPFTAENTEFMLKKLTRAAINNPALVKIDMHEKVAYVSKIFDWYAADFTKKGTLIDYLNTYREDMIPDGFSVKFMSYNWSLNDAK</sequence>
<feature type="chain" id="PRO_5019301477" evidence="1">
    <location>
        <begin position="25"/>
        <end position="242"/>
    </location>
</feature>
<evidence type="ECO:0000313" key="3">
    <source>
        <dbReference type="EMBL" id="AZQ42814.1"/>
    </source>
</evidence>
<reference evidence="3 4" key="1">
    <citation type="submission" date="2018-12" db="EMBL/GenBank/DDBJ databases">
        <title>Complete genome of Nonlabens sp. MJ115.</title>
        <authorList>
            <person name="Choi H.S."/>
            <person name="Jung J."/>
        </authorList>
    </citation>
    <scope>NUCLEOTIDE SEQUENCE [LARGE SCALE GENOMIC DNA]</scope>
    <source>
        <strain evidence="3 4">MJ115</strain>
    </source>
</reference>
<evidence type="ECO:0000259" key="2">
    <source>
        <dbReference type="Pfam" id="PF04784"/>
    </source>
</evidence>
<dbReference type="InterPro" id="IPR006869">
    <property type="entry name" value="DUF547"/>
</dbReference>
<evidence type="ECO:0000313" key="4">
    <source>
        <dbReference type="Proteomes" id="UP000279600"/>
    </source>
</evidence>
<dbReference type="EMBL" id="CP034549">
    <property type="protein sequence ID" value="AZQ42814.1"/>
    <property type="molecule type" value="Genomic_DNA"/>
</dbReference>
<dbReference type="OrthoDB" id="526867at2"/>
<name>A0A3S9MUF9_9FLAO</name>
<accession>A0A3S9MUF9</accession>
<dbReference type="Proteomes" id="UP000279600">
    <property type="component" value="Chromosome"/>
</dbReference>
<keyword evidence="1" id="KW-0732">Signal</keyword>
<protein>
    <submittedName>
        <fullName evidence="3">DUF547 domain-containing protein</fullName>
    </submittedName>
</protein>
<proteinExistence type="predicted"/>
<dbReference type="PANTHER" id="PTHR46361">
    <property type="entry name" value="ELECTRON CARRIER/ PROTEIN DISULFIDE OXIDOREDUCTASE"/>
    <property type="match status" value="1"/>
</dbReference>
<organism evidence="3 4">
    <name type="scientific">Nonlabens ponticola</name>
    <dbReference type="NCBI Taxonomy" id="2496866"/>
    <lineage>
        <taxon>Bacteria</taxon>
        <taxon>Pseudomonadati</taxon>
        <taxon>Bacteroidota</taxon>
        <taxon>Flavobacteriia</taxon>
        <taxon>Flavobacteriales</taxon>
        <taxon>Flavobacteriaceae</taxon>
        <taxon>Nonlabens</taxon>
    </lineage>
</organism>
<evidence type="ECO:0000256" key="1">
    <source>
        <dbReference type="SAM" id="SignalP"/>
    </source>
</evidence>